<reference evidence="2 3" key="1">
    <citation type="submission" date="2018-03" db="EMBL/GenBank/DDBJ databases">
        <title>Genomic Encyclopedia of Archaeal and Bacterial Type Strains, Phase II (KMG-II): from individual species to whole genera.</title>
        <authorList>
            <person name="Goeker M."/>
        </authorList>
    </citation>
    <scope>NUCLEOTIDE SEQUENCE [LARGE SCALE GENOMIC DNA]</scope>
    <source>
        <strain evidence="2 3">DSM 25027</strain>
    </source>
</reference>
<proteinExistence type="predicted"/>
<evidence type="ECO:0000259" key="1">
    <source>
        <dbReference type="Pfam" id="PF00144"/>
    </source>
</evidence>
<dbReference type="GO" id="GO:0006508">
    <property type="term" value="P:proteolysis"/>
    <property type="evidence" value="ECO:0007669"/>
    <property type="project" value="TreeGrafter"/>
</dbReference>
<dbReference type="Pfam" id="PF00144">
    <property type="entry name" value="Beta-lactamase"/>
    <property type="match status" value="1"/>
</dbReference>
<gene>
    <name evidence="2" type="ORF">CLV81_1217</name>
</gene>
<dbReference type="GO" id="GO:0019216">
    <property type="term" value="P:regulation of lipid metabolic process"/>
    <property type="evidence" value="ECO:0007669"/>
    <property type="project" value="TreeGrafter"/>
</dbReference>
<dbReference type="InterPro" id="IPR012338">
    <property type="entry name" value="Beta-lactam/transpept-like"/>
</dbReference>
<organism evidence="2 3">
    <name type="scientific">Flagellimonas meridianipacifica</name>
    <dbReference type="NCBI Taxonomy" id="1080225"/>
    <lineage>
        <taxon>Bacteria</taxon>
        <taxon>Pseudomonadati</taxon>
        <taxon>Bacteroidota</taxon>
        <taxon>Flavobacteriia</taxon>
        <taxon>Flavobacteriales</taxon>
        <taxon>Flavobacteriaceae</taxon>
        <taxon>Flagellimonas</taxon>
    </lineage>
</organism>
<comment type="caution">
    <text evidence="2">The sequence shown here is derived from an EMBL/GenBank/DDBJ whole genome shotgun (WGS) entry which is preliminary data.</text>
</comment>
<feature type="domain" description="Beta-lactamase-related" evidence="1">
    <location>
        <begin position="41"/>
        <end position="356"/>
    </location>
</feature>
<keyword evidence="3" id="KW-1185">Reference proteome</keyword>
<dbReference type="RefSeq" id="WP_106144121.1">
    <property type="nucleotide sequence ID" value="NZ_PVYX01000001.1"/>
</dbReference>
<dbReference type="InterPro" id="IPR052794">
    <property type="entry name" value="Mito_Ser_Protease_LACTB"/>
</dbReference>
<dbReference type="Gene3D" id="3.40.710.10">
    <property type="entry name" value="DD-peptidase/beta-lactamase superfamily"/>
    <property type="match status" value="1"/>
</dbReference>
<dbReference type="Proteomes" id="UP000237640">
    <property type="component" value="Unassembled WGS sequence"/>
</dbReference>
<dbReference type="AlphaFoldDB" id="A0A2T0MI17"/>
<dbReference type="EMBL" id="PVYX01000001">
    <property type="protein sequence ID" value="PRX57214.1"/>
    <property type="molecule type" value="Genomic_DNA"/>
</dbReference>
<accession>A0A2T0MI17</accession>
<sequence>MNKVLVILALFINSLCFSQRIIETKTKYVNPEFETETKNAKALVTDLMKEKSIPGLSITVASKNKILWSEGFGLADLENKTPIKLNSKFRIGSISKSLTSIALGKLIEKGKINLSDTVQKLVPYFPKKKYQITIQELASHTSGIRNYNYKNGEYFSNVHYNTIKESIDIFKEDSLLFEPKTKYGYSTYGYVLLSAAIEEVAGQNFLDYMQNNVFEPMGMYSTVPDLNDKIIDNRVQFYQLRDGTIINASYIDNSNKWAGGGFLSSSLDLAKMSQHLLRKDIINKRTIELLWTPTQLADGERTNYCLGWRRDVTESGNIYIHHGGSSVGGRSFLLIYPKDEIIVSITCNLFTRFNESLALEIAEKFKK</sequence>
<dbReference type="PANTHER" id="PTHR46520">
    <property type="entry name" value="SERINE BETA-LACTAMASE-LIKE PROTEIN LACTB, MITOCHONDRIAL"/>
    <property type="match status" value="1"/>
</dbReference>
<dbReference type="GO" id="GO:0008233">
    <property type="term" value="F:peptidase activity"/>
    <property type="evidence" value="ECO:0007669"/>
    <property type="project" value="TreeGrafter"/>
</dbReference>
<dbReference type="SUPFAM" id="SSF56601">
    <property type="entry name" value="beta-lactamase/transpeptidase-like"/>
    <property type="match status" value="1"/>
</dbReference>
<dbReference type="PANTHER" id="PTHR46520:SF1">
    <property type="entry name" value="SERINE BETA-LACTAMASE-LIKE PROTEIN LACTB, MITOCHONDRIAL"/>
    <property type="match status" value="1"/>
</dbReference>
<protein>
    <submittedName>
        <fullName evidence="2">CubicO group peptidase (Beta-lactamase class C family)</fullName>
    </submittedName>
</protein>
<name>A0A2T0MI17_9FLAO</name>
<evidence type="ECO:0000313" key="3">
    <source>
        <dbReference type="Proteomes" id="UP000237640"/>
    </source>
</evidence>
<dbReference type="OrthoDB" id="9793489at2"/>
<evidence type="ECO:0000313" key="2">
    <source>
        <dbReference type="EMBL" id="PRX57214.1"/>
    </source>
</evidence>
<dbReference type="InterPro" id="IPR001466">
    <property type="entry name" value="Beta-lactam-related"/>
</dbReference>